<evidence type="ECO:0000313" key="1">
    <source>
        <dbReference type="EMBL" id="KAG8081283.1"/>
    </source>
</evidence>
<evidence type="ECO:0000313" key="2">
    <source>
        <dbReference type="Proteomes" id="UP000729402"/>
    </source>
</evidence>
<dbReference type="AlphaFoldDB" id="A0A8J5SVL2"/>
<dbReference type="Proteomes" id="UP000729402">
    <property type="component" value="Unassembled WGS sequence"/>
</dbReference>
<accession>A0A8J5SVL2</accession>
<reference evidence="1" key="1">
    <citation type="journal article" date="2021" name="bioRxiv">
        <title>Whole Genome Assembly and Annotation of Northern Wild Rice, Zizania palustris L., Supports a Whole Genome Duplication in the Zizania Genus.</title>
        <authorList>
            <person name="Haas M."/>
            <person name="Kono T."/>
            <person name="Macchietto M."/>
            <person name="Millas R."/>
            <person name="McGilp L."/>
            <person name="Shao M."/>
            <person name="Duquette J."/>
            <person name="Hirsch C.N."/>
            <person name="Kimball J."/>
        </authorList>
    </citation>
    <scope>NUCLEOTIDE SEQUENCE</scope>
    <source>
        <tissue evidence="1">Fresh leaf tissue</tissue>
    </source>
</reference>
<dbReference type="EMBL" id="JAAALK010000282">
    <property type="protein sequence ID" value="KAG8081283.1"/>
    <property type="molecule type" value="Genomic_DNA"/>
</dbReference>
<organism evidence="1 2">
    <name type="scientific">Zizania palustris</name>
    <name type="common">Northern wild rice</name>
    <dbReference type="NCBI Taxonomy" id="103762"/>
    <lineage>
        <taxon>Eukaryota</taxon>
        <taxon>Viridiplantae</taxon>
        <taxon>Streptophyta</taxon>
        <taxon>Embryophyta</taxon>
        <taxon>Tracheophyta</taxon>
        <taxon>Spermatophyta</taxon>
        <taxon>Magnoliopsida</taxon>
        <taxon>Liliopsida</taxon>
        <taxon>Poales</taxon>
        <taxon>Poaceae</taxon>
        <taxon>BOP clade</taxon>
        <taxon>Oryzoideae</taxon>
        <taxon>Oryzeae</taxon>
        <taxon>Zizaniinae</taxon>
        <taxon>Zizania</taxon>
    </lineage>
</organism>
<name>A0A8J5SVL2_ZIZPA</name>
<proteinExistence type="predicted"/>
<sequence>MLIQYAAIVAEAAAAAGGGGGGRVMDARGNDDRCHVRSKTWKGYKLCLKHGTCNKPCRAEGFDYGSCYPELLHLQFVGDFFHVCFCSMNYCKT</sequence>
<gene>
    <name evidence="1" type="ORF">GUJ93_ZPchr0007g4180</name>
</gene>
<dbReference type="OrthoDB" id="680491at2759"/>
<comment type="caution">
    <text evidence="1">The sequence shown here is derived from an EMBL/GenBank/DDBJ whole genome shotgun (WGS) entry which is preliminary data.</text>
</comment>
<protein>
    <recommendedName>
        <fullName evidence="3">Knottin scorpion toxin-like domain-containing protein</fullName>
    </recommendedName>
</protein>
<evidence type="ECO:0008006" key="3">
    <source>
        <dbReference type="Google" id="ProtNLM"/>
    </source>
</evidence>
<keyword evidence="2" id="KW-1185">Reference proteome</keyword>
<reference evidence="1" key="2">
    <citation type="submission" date="2021-02" db="EMBL/GenBank/DDBJ databases">
        <authorList>
            <person name="Kimball J.A."/>
            <person name="Haas M.W."/>
            <person name="Macchietto M."/>
            <person name="Kono T."/>
            <person name="Duquette J."/>
            <person name="Shao M."/>
        </authorList>
    </citation>
    <scope>NUCLEOTIDE SEQUENCE</scope>
    <source>
        <tissue evidence="1">Fresh leaf tissue</tissue>
    </source>
</reference>